<evidence type="ECO:0000313" key="1">
    <source>
        <dbReference type="EMBL" id="MBC8545143.1"/>
    </source>
</evidence>
<organism evidence="1 2">
    <name type="scientific">Bianquea renquensis</name>
    <dbReference type="NCBI Taxonomy" id="2763661"/>
    <lineage>
        <taxon>Bacteria</taxon>
        <taxon>Bacillati</taxon>
        <taxon>Bacillota</taxon>
        <taxon>Clostridia</taxon>
        <taxon>Eubacteriales</taxon>
        <taxon>Bianqueaceae</taxon>
        <taxon>Bianquea</taxon>
    </lineage>
</organism>
<sequence length="415" mass="48304">MSITQKERSRLRDLAKQQLEIAHSPKMEQIVRDWKKHGRFDADSRPMITIELGTFRQDILPPLMECESEEAQAIEKLLLSNIVNHTLFCDDTVVNDYIGFSYGGYFQPFNLPVEIEHASSDGGSLGHHFVEQIHDLEQDFHKLQKSDYGIVNKREVDAKMAYYNDLLGDILPAKIKGSALYASGTQSIVHIMSMETMYMSMYDYPELFHQMMNQLADDYIAYFQLLEQEDCLRSTVAEERVAQGSYCFTDQLPKDKEHYTLKDVWGYIDSQETSGLSPDMYHEFIFPYYKKITDLYGRLSYGCCEAVDPIWEKNLRHMKNMGRVSISPWCNEDYMGEQLRGQKIVYLRKPTPNLIGVGASLDEEAVRQHFQKTVRSAQGCTLEIVQRDVYQIHSDYHKVRRYVELIRECCAEHRK</sequence>
<dbReference type="InterPro" id="IPR038071">
    <property type="entry name" value="UROD/MetE-like_sf"/>
</dbReference>
<reference evidence="1" key="1">
    <citation type="submission" date="2020-08" db="EMBL/GenBank/DDBJ databases">
        <title>Genome public.</title>
        <authorList>
            <person name="Liu C."/>
            <person name="Sun Q."/>
        </authorList>
    </citation>
    <scope>NUCLEOTIDE SEQUENCE</scope>
    <source>
        <strain evidence="1">NSJ-32</strain>
    </source>
</reference>
<gene>
    <name evidence="1" type="ORF">H8730_16520</name>
</gene>
<dbReference type="RefSeq" id="WP_177720249.1">
    <property type="nucleotide sequence ID" value="NZ_JACRSQ010000049.1"/>
</dbReference>
<keyword evidence="2" id="KW-1185">Reference proteome</keyword>
<protein>
    <recommendedName>
        <fullName evidence="3">Uroporphyrinogen decarboxylase (URO-D) domain-containing protein</fullName>
    </recommendedName>
</protein>
<comment type="caution">
    <text evidence="1">The sequence shown here is derived from an EMBL/GenBank/DDBJ whole genome shotgun (WGS) entry which is preliminary data.</text>
</comment>
<dbReference type="EMBL" id="JACRSQ010000049">
    <property type="protein sequence ID" value="MBC8545143.1"/>
    <property type="molecule type" value="Genomic_DNA"/>
</dbReference>
<name>A0A926DWH3_9FIRM</name>
<dbReference type="Gene3D" id="3.20.20.210">
    <property type="match status" value="1"/>
</dbReference>
<proteinExistence type="predicted"/>
<evidence type="ECO:0000313" key="2">
    <source>
        <dbReference type="Proteomes" id="UP000657006"/>
    </source>
</evidence>
<dbReference type="AlphaFoldDB" id="A0A926DWH3"/>
<dbReference type="Proteomes" id="UP000657006">
    <property type="component" value="Unassembled WGS sequence"/>
</dbReference>
<accession>A0A926DWH3</accession>
<evidence type="ECO:0008006" key="3">
    <source>
        <dbReference type="Google" id="ProtNLM"/>
    </source>
</evidence>